<keyword evidence="6" id="KW-1185">Reference proteome</keyword>
<dbReference type="InterPro" id="IPR016186">
    <property type="entry name" value="C-type_lectin-like/link_sf"/>
</dbReference>
<dbReference type="OrthoDB" id="5359219at2759"/>
<dbReference type="InterPro" id="IPR016187">
    <property type="entry name" value="CTDL_fold"/>
</dbReference>
<evidence type="ECO:0000313" key="5">
    <source>
        <dbReference type="EMBL" id="OQV13603.1"/>
    </source>
</evidence>
<dbReference type="SUPFAM" id="SSF56436">
    <property type="entry name" value="C-type lectin-like"/>
    <property type="match status" value="1"/>
</dbReference>
<dbReference type="Gene3D" id="3.10.100.10">
    <property type="entry name" value="Mannose-Binding Protein A, subunit A"/>
    <property type="match status" value="1"/>
</dbReference>
<dbReference type="InterPro" id="IPR000538">
    <property type="entry name" value="Link_dom"/>
</dbReference>
<evidence type="ECO:0000259" key="4">
    <source>
        <dbReference type="PROSITE" id="PS50963"/>
    </source>
</evidence>
<comment type="caution">
    <text evidence="5">The sequence shown here is derived from an EMBL/GenBank/DDBJ whole genome shotgun (WGS) entry which is preliminary data.</text>
</comment>
<dbReference type="AlphaFoldDB" id="A0A1W0WEP9"/>
<keyword evidence="1" id="KW-1015">Disulfide bond</keyword>
<name>A0A1W0WEP9_HYPEX</name>
<proteinExistence type="predicted"/>
<sequence length="190" mass="20459">MAKFFSLLSFHLVVFALTSVSGSQRGPSAHLNRRNLPSENVPEQKSPLGKSEAEVFFLAGPEHNKHNYTKAEGAAACALVGARLATKAELQTGWERGASWCSSGWLLDVGGGYYPNAIETHLAGCGNKKYGLVGPWNSRERFGANCFGVKPAKASEPGATHDMRGFNRFIWSSGDRTNDCAHTLNGLICS</sequence>
<gene>
    <name evidence="5" type="ORF">BV898_12146</name>
</gene>
<dbReference type="Proteomes" id="UP000192578">
    <property type="component" value="Unassembled WGS sequence"/>
</dbReference>
<evidence type="ECO:0000256" key="2">
    <source>
        <dbReference type="SAM" id="MobiDB-lite"/>
    </source>
</evidence>
<keyword evidence="3" id="KW-0732">Signal</keyword>
<feature type="region of interest" description="Disordered" evidence="2">
    <location>
        <begin position="22"/>
        <end position="47"/>
    </location>
</feature>
<evidence type="ECO:0000256" key="3">
    <source>
        <dbReference type="SAM" id="SignalP"/>
    </source>
</evidence>
<protein>
    <recommendedName>
        <fullName evidence="4">Link domain-containing protein</fullName>
    </recommendedName>
</protein>
<feature type="chain" id="PRO_5012958233" description="Link domain-containing protein" evidence="3">
    <location>
        <begin position="17"/>
        <end position="190"/>
    </location>
</feature>
<dbReference type="PROSITE" id="PS50963">
    <property type="entry name" value="LINK_2"/>
    <property type="match status" value="1"/>
</dbReference>
<dbReference type="Pfam" id="PF00193">
    <property type="entry name" value="Xlink"/>
    <property type="match status" value="1"/>
</dbReference>
<feature type="domain" description="Link" evidence="4">
    <location>
        <begin position="55"/>
        <end position="148"/>
    </location>
</feature>
<evidence type="ECO:0000256" key="1">
    <source>
        <dbReference type="ARBA" id="ARBA00023157"/>
    </source>
</evidence>
<reference evidence="6" key="1">
    <citation type="submission" date="2017-01" db="EMBL/GenBank/DDBJ databases">
        <title>Comparative genomics of anhydrobiosis in the tardigrade Hypsibius dujardini.</title>
        <authorList>
            <person name="Yoshida Y."/>
            <person name="Koutsovoulos G."/>
            <person name="Laetsch D."/>
            <person name="Stevens L."/>
            <person name="Kumar S."/>
            <person name="Horikawa D."/>
            <person name="Ishino K."/>
            <person name="Komine S."/>
            <person name="Tomita M."/>
            <person name="Blaxter M."/>
            <person name="Arakawa K."/>
        </authorList>
    </citation>
    <scope>NUCLEOTIDE SEQUENCE [LARGE SCALE GENOMIC DNA]</scope>
    <source>
        <strain evidence="6">Z151</strain>
    </source>
</reference>
<dbReference type="SMART" id="SM00445">
    <property type="entry name" value="LINK"/>
    <property type="match status" value="1"/>
</dbReference>
<organism evidence="5 6">
    <name type="scientific">Hypsibius exemplaris</name>
    <name type="common">Freshwater tardigrade</name>
    <dbReference type="NCBI Taxonomy" id="2072580"/>
    <lineage>
        <taxon>Eukaryota</taxon>
        <taxon>Metazoa</taxon>
        <taxon>Ecdysozoa</taxon>
        <taxon>Tardigrada</taxon>
        <taxon>Eutardigrada</taxon>
        <taxon>Parachela</taxon>
        <taxon>Hypsibioidea</taxon>
        <taxon>Hypsibiidae</taxon>
        <taxon>Hypsibius</taxon>
    </lineage>
</organism>
<dbReference type="GO" id="GO:0005540">
    <property type="term" value="F:hyaluronic acid binding"/>
    <property type="evidence" value="ECO:0007669"/>
    <property type="project" value="InterPro"/>
</dbReference>
<evidence type="ECO:0000313" key="6">
    <source>
        <dbReference type="Proteomes" id="UP000192578"/>
    </source>
</evidence>
<dbReference type="EMBL" id="MTYJ01000120">
    <property type="protein sequence ID" value="OQV13603.1"/>
    <property type="molecule type" value="Genomic_DNA"/>
</dbReference>
<accession>A0A1W0WEP9</accession>
<dbReference type="GO" id="GO:0007155">
    <property type="term" value="P:cell adhesion"/>
    <property type="evidence" value="ECO:0007669"/>
    <property type="project" value="InterPro"/>
</dbReference>
<feature type="signal peptide" evidence="3">
    <location>
        <begin position="1"/>
        <end position="16"/>
    </location>
</feature>